<dbReference type="PANTHER" id="PTHR44757">
    <property type="entry name" value="DIGUANYLATE CYCLASE DGCP"/>
    <property type="match status" value="1"/>
</dbReference>
<feature type="domain" description="PAS" evidence="1">
    <location>
        <begin position="1"/>
        <end position="33"/>
    </location>
</feature>
<dbReference type="InterPro" id="IPR003661">
    <property type="entry name" value="HisK_dim/P_dom"/>
</dbReference>
<dbReference type="InterPro" id="IPR000700">
    <property type="entry name" value="PAS-assoc_C"/>
</dbReference>
<proteinExistence type="predicted"/>
<dbReference type="EMBL" id="LNQE01001122">
    <property type="protein sequence ID" value="KUG20961.1"/>
    <property type="molecule type" value="Genomic_DNA"/>
</dbReference>
<accession>A0A0W8FJM3</accession>
<dbReference type="PROSITE" id="PS50113">
    <property type="entry name" value="PAC"/>
    <property type="match status" value="1"/>
</dbReference>
<dbReference type="CDD" id="cd00130">
    <property type="entry name" value="PAS"/>
    <property type="match status" value="1"/>
</dbReference>
<reference evidence="3" key="1">
    <citation type="journal article" date="2015" name="Proc. Natl. Acad. Sci. U.S.A.">
        <title>Networks of energetic and metabolic interactions define dynamics in microbial communities.</title>
        <authorList>
            <person name="Embree M."/>
            <person name="Liu J.K."/>
            <person name="Al-Bassam M.M."/>
            <person name="Zengler K."/>
        </authorList>
    </citation>
    <scope>NUCLEOTIDE SEQUENCE</scope>
</reference>
<dbReference type="SUPFAM" id="SSF55785">
    <property type="entry name" value="PYP-like sensor domain (PAS domain)"/>
    <property type="match status" value="2"/>
</dbReference>
<dbReference type="NCBIfam" id="TIGR00229">
    <property type="entry name" value="sensory_box"/>
    <property type="match status" value="1"/>
</dbReference>
<evidence type="ECO:0000313" key="3">
    <source>
        <dbReference type="EMBL" id="KUG20961.1"/>
    </source>
</evidence>
<dbReference type="SMART" id="SM00091">
    <property type="entry name" value="PAS"/>
    <property type="match status" value="1"/>
</dbReference>
<dbReference type="InterPro" id="IPR035965">
    <property type="entry name" value="PAS-like_dom_sf"/>
</dbReference>
<feature type="domain" description="PAC" evidence="2">
    <location>
        <begin position="198"/>
        <end position="250"/>
    </location>
</feature>
<name>A0A0W8FJM3_9ZZZZ</name>
<comment type="caution">
    <text evidence="3">The sequence shown here is derived from an EMBL/GenBank/DDBJ whole genome shotgun (WGS) entry which is preliminary data.</text>
</comment>
<organism evidence="3">
    <name type="scientific">hydrocarbon metagenome</name>
    <dbReference type="NCBI Taxonomy" id="938273"/>
    <lineage>
        <taxon>unclassified sequences</taxon>
        <taxon>metagenomes</taxon>
        <taxon>ecological metagenomes</taxon>
    </lineage>
</organism>
<evidence type="ECO:0000259" key="2">
    <source>
        <dbReference type="PROSITE" id="PS50113"/>
    </source>
</evidence>
<protein>
    <submittedName>
        <fullName evidence="3">Sensory box/ggdef family protein</fullName>
    </submittedName>
</protein>
<evidence type="ECO:0000259" key="1">
    <source>
        <dbReference type="PROSITE" id="PS50112"/>
    </source>
</evidence>
<dbReference type="Pfam" id="PF00989">
    <property type="entry name" value="PAS"/>
    <property type="match status" value="2"/>
</dbReference>
<dbReference type="PANTHER" id="PTHR44757:SF2">
    <property type="entry name" value="BIOFILM ARCHITECTURE MAINTENANCE PROTEIN MBAA"/>
    <property type="match status" value="1"/>
</dbReference>
<dbReference type="PROSITE" id="PS50112">
    <property type="entry name" value="PAS"/>
    <property type="match status" value="2"/>
</dbReference>
<dbReference type="Gene3D" id="3.30.450.20">
    <property type="entry name" value="PAS domain"/>
    <property type="match status" value="2"/>
</dbReference>
<dbReference type="AlphaFoldDB" id="A0A0W8FJM3"/>
<dbReference type="InterPro" id="IPR052155">
    <property type="entry name" value="Biofilm_reg_signaling"/>
</dbReference>
<dbReference type="GO" id="GO:0006355">
    <property type="term" value="P:regulation of DNA-templated transcription"/>
    <property type="evidence" value="ECO:0007669"/>
    <property type="project" value="InterPro"/>
</dbReference>
<dbReference type="InterPro" id="IPR000014">
    <property type="entry name" value="PAS"/>
</dbReference>
<feature type="domain" description="PAS" evidence="1">
    <location>
        <begin position="117"/>
        <end position="188"/>
    </location>
</feature>
<dbReference type="GO" id="GO:0000155">
    <property type="term" value="F:phosphorelay sensor kinase activity"/>
    <property type="evidence" value="ECO:0007669"/>
    <property type="project" value="InterPro"/>
</dbReference>
<sequence length="320" mass="36559">MLIDENQNIITINPAMEDLFGLDSDTISGQSALHVLTTCISPLVERGEIFQGKIASAYVLGQDLKDVECRVVSPDDRGSWISYSSLILSQVPQGGMRVDIYRNISDFRKAEEALREVDRRYRLLAENARDVVWTMDMNLRFTYASPSIRRFLGYTPEETIGKRLEDVLTPDSAELVRKRCMEEMARKDSRKREVSWSLVVQFAGIRKKNIPEKVEVELAFLRDPDGRHVGILATAHDISERMQIERNIEQLATLGDQIRNPLAIIVGLADMSDDPSSEKIIEQALIIDEIITNLDRSCVESLKVREFVKKYYYMGRFIHS</sequence>
<gene>
    <name evidence="3" type="ORF">ASZ90_009282</name>
</gene>
<dbReference type="SMART" id="SM00388">
    <property type="entry name" value="HisKA"/>
    <property type="match status" value="1"/>
</dbReference>
<dbReference type="InterPro" id="IPR013767">
    <property type="entry name" value="PAS_fold"/>
</dbReference>